<dbReference type="AlphaFoldDB" id="A0A9P4QX07"/>
<organism evidence="2 3">
    <name type="scientific">Polyplosphaeria fusca</name>
    <dbReference type="NCBI Taxonomy" id="682080"/>
    <lineage>
        <taxon>Eukaryota</taxon>
        <taxon>Fungi</taxon>
        <taxon>Dikarya</taxon>
        <taxon>Ascomycota</taxon>
        <taxon>Pezizomycotina</taxon>
        <taxon>Dothideomycetes</taxon>
        <taxon>Pleosporomycetidae</taxon>
        <taxon>Pleosporales</taxon>
        <taxon>Tetraplosphaeriaceae</taxon>
        <taxon>Polyplosphaeria</taxon>
    </lineage>
</organism>
<dbReference type="PANTHER" id="PTHR34154:SF10">
    <property type="entry name" value="ASL1-LIKE GLYCOSYL HYDROLASE CATALYTIC DOMAIN-CONTAINING PROTEIN"/>
    <property type="match status" value="1"/>
</dbReference>
<dbReference type="Pfam" id="PF11790">
    <property type="entry name" value="Glyco_hydro_cc"/>
    <property type="match status" value="1"/>
</dbReference>
<dbReference type="PANTHER" id="PTHR34154">
    <property type="entry name" value="ALKALI-SENSITIVE LINKAGE PROTEIN 1"/>
    <property type="match status" value="1"/>
</dbReference>
<comment type="caution">
    <text evidence="2">The sequence shown here is derived from an EMBL/GenBank/DDBJ whole genome shotgun (WGS) entry which is preliminary data.</text>
</comment>
<dbReference type="GO" id="GO:0071966">
    <property type="term" value="P:fungal-type cell wall polysaccharide metabolic process"/>
    <property type="evidence" value="ECO:0007669"/>
    <property type="project" value="TreeGrafter"/>
</dbReference>
<evidence type="ECO:0000313" key="3">
    <source>
        <dbReference type="Proteomes" id="UP000799444"/>
    </source>
</evidence>
<keyword evidence="3" id="KW-1185">Reference proteome</keyword>
<dbReference type="InterPro" id="IPR053183">
    <property type="entry name" value="ASL1"/>
</dbReference>
<dbReference type="Gene3D" id="3.20.20.80">
    <property type="entry name" value="Glycosidases"/>
    <property type="match status" value="1"/>
</dbReference>
<feature type="domain" description="Asl1-like glycosyl hydrolase catalytic" evidence="1">
    <location>
        <begin position="2"/>
        <end position="221"/>
    </location>
</feature>
<gene>
    <name evidence="2" type="ORF">EJ04DRAFT_440465</name>
</gene>
<dbReference type="InterPro" id="IPR017853">
    <property type="entry name" value="GH"/>
</dbReference>
<protein>
    <recommendedName>
        <fullName evidence="1">Asl1-like glycosyl hydrolase catalytic domain-containing protein</fullName>
    </recommendedName>
</protein>
<dbReference type="OrthoDB" id="5985073at2759"/>
<accession>A0A9P4QX07</accession>
<dbReference type="Proteomes" id="UP000799444">
    <property type="component" value="Unassembled WGS sequence"/>
</dbReference>
<reference evidence="2" key="1">
    <citation type="journal article" date="2020" name="Stud. Mycol.">
        <title>101 Dothideomycetes genomes: a test case for predicting lifestyles and emergence of pathogens.</title>
        <authorList>
            <person name="Haridas S."/>
            <person name="Albert R."/>
            <person name="Binder M."/>
            <person name="Bloem J."/>
            <person name="Labutti K."/>
            <person name="Salamov A."/>
            <person name="Andreopoulos B."/>
            <person name="Baker S."/>
            <person name="Barry K."/>
            <person name="Bills G."/>
            <person name="Bluhm B."/>
            <person name="Cannon C."/>
            <person name="Castanera R."/>
            <person name="Culley D."/>
            <person name="Daum C."/>
            <person name="Ezra D."/>
            <person name="Gonzalez J."/>
            <person name="Henrissat B."/>
            <person name="Kuo A."/>
            <person name="Liang C."/>
            <person name="Lipzen A."/>
            <person name="Lutzoni F."/>
            <person name="Magnuson J."/>
            <person name="Mondo S."/>
            <person name="Nolan M."/>
            <person name="Ohm R."/>
            <person name="Pangilinan J."/>
            <person name="Park H.-J."/>
            <person name="Ramirez L."/>
            <person name="Alfaro M."/>
            <person name="Sun H."/>
            <person name="Tritt A."/>
            <person name="Yoshinaga Y."/>
            <person name="Zwiers L.-H."/>
            <person name="Turgeon B."/>
            <person name="Goodwin S."/>
            <person name="Spatafora J."/>
            <person name="Crous P."/>
            <person name="Grigoriev I."/>
        </authorList>
    </citation>
    <scope>NUCLEOTIDE SEQUENCE</scope>
    <source>
        <strain evidence="2">CBS 125425</strain>
    </source>
</reference>
<sequence length="225" mass="25284">MFSWMYNWGSNCQHGCDDAINLPFLPMLHDNQGGTVDWEANVDVAIRNGARHVFSFNEPDQCGGGGACMQDSEQTAQDHKKWIEPLTSKYPHVKFGAPAVTNGELSENNTAMGIPYLKKFLEHCDTCQIDFVVAHWYDAPENTAYFYKHLEDFYEAGGHRKVWLTEFGAKGDQAAQAKFLAEVLPWLDSKDWIERYAYHYAAPGFMITDDSNGLSPVGRVYAGVA</sequence>
<proteinExistence type="predicted"/>
<dbReference type="EMBL" id="ML996172">
    <property type="protein sequence ID" value="KAF2732727.1"/>
    <property type="molecule type" value="Genomic_DNA"/>
</dbReference>
<dbReference type="SUPFAM" id="SSF51445">
    <property type="entry name" value="(Trans)glycosidases"/>
    <property type="match status" value="1"/>
</dbReference>
<name>A0A9P4QX07_9PLEO</name>
<evidence type="ECO:0000259" key="1">
    <source>
        <dbReference type="Pfam" id="PF11790"/>
    </source>
</evidence>
<dbReference type="InterPro" id="IPR024655">
    <property type="entry name" value="Asl1_glyco_hydro_catalytic"/>
</dbReference>
<evidence type="ECO:0000313" key="2">
    <source>
        <dbReference type="EMBL" id="KAF2732727.1"/>
    </source>
</evidence>
<dbReference type="GO" id="GO:0009277">
    <property type="term" value="C:fungal-type cell wall"/>
    <property type="evidence" value="ECO:0007669"/>
    <property type="project" value="TreeGrafter"/>
</dbReference>